<proteinExistence type="inferred from homology"/>
<comment type="caution">
    <text evidence="6">The sequence shown here is derived from an EMBL/GenBank/DDBJ whole genome shotgun (WGS) entry which is preliminary data.</text>
</comment>
<dbReference type="PANTHER" id="PTHR11799:SF12">
    <property type="entry name" value="PARAOXONASE-RELATED"/>
    <property type="match status" value="1"/>
</dbReference>
<accession>A0ABR3WJ73</accession>
<evidence type="ECO:0000313" key="6">
    <source>
        <dbReference type="EMBL" id="KAL1862861.1"/>
    </source>
</evidence>
<keyword evidence="3" id="KW-1015">Disulfide bond</keyword>
<feature type="signal peptide" evidence="5">
    <location>
        <begin position="1"/>
        <end position="16"/>
    </location>
</feature>
<name>A0ABR3WJ73_9PEZI</name>
<gene>
    <name evidence="6" type="ORF">VTK73DRAFT_6600</name>
</gene>
<dbReference type="Proteomes" id="UP001586593">
    <property type="component" value="Unassembled WGS sequence"/>
</dbReference>
<dbReference type="Pfam" id="PF01731">
    <property type="entry name" value="Arylesterase"/>
    <property type="match status" value="1"/>
</dbReference>
<protein>
    <submittedName>
        <fullName evidence="6">Uncharacterized protein</fullName>
    </submittedName>
</protein>
<dbReference type="Gene3D" id="2.120.10.30">
    <property type="entry name" value="TolB, C-terminal domain"/>
    <property type="match status" value="1"/>
</dbReference>
<evidence type="ECO:0000256" key="3">
    <source>
        <dbReference type="ARBA" id="ARBA00023157"/>
    </source>
</evidence>
<dbReference type="EMBL" id="JAZHXJ010000378">
    <property type="protein sequence ID" value="KAL1862861.1"/>
    <property type="molecule type" value="Genomic_DNA"/>
</dbReference>
<dbReference type="InterPro" id="IPR051288">
    <property type="entry name" value="Serum_paraoxonase/arylesterase"/>
</dbReference>
<evidence type="ECO:0000256" key="1">
    <source>
        <dbReference type="ARBA" id="ARBA00008595"/>
    </source>
</evidence>
<evidence type="ECO:0000256" key="4">
    <source>
        <dbReference type="ARBA" id="ARBA00023180"/>
    </source>
</evidence>
<dbReference type="InterPro" id="IPR011042">
    <property type="entry name" value="6-blade_b-propeller_TolB-like"/>
</dbReference>
<comment type="similarity">
    <text evidence="1">Belongs to the paraoxonase family.</text>
</comment>
<keyword evidence="5" id="KW-0732">Signal</keyword>
<keyword evidence="7" id="KW-1185">Reference proteome</keyword>
<feature type="chain" id="PRO_5047168777" evidence="5">
    <location>
        <begin position="17"/>
        <end position="421"/>
    </location>
</feature>
<dbReference type="PANTHER" id="PTHR11799">
    <property type="entry name" value="PARAOXONASE"/>
    <property type="match status" value="1"/>
</dbReference>
<sequence length="421" mass="45767">MALQWVLRATAVVVGAAYLQSNGLPEWASRSIGRVHIDKSKLVRWADSPALNNGACVVDQTADACEDVVVHFASSTAFVACGDPRGRTYWYPPAGQRDAAGRAAVSSFREKLFKHDIKTGKTVELELRGVDGDFVTHGLDLWASPEDPTKVHLFAVRHARDGDSISIFSHTLGTDVAELVRDVKHANIRTANGVAAVGELYVDPHPLSPLRCPMYSELLTVGSEFYLTNDHYFLNDPWRTIEEKLGPWSWTTDVQYCDASSELITCQKVAGSFVVANGIAVWEDRLFVGDSQNGTVTIFQLRPDKGADIQGQVELGAAADNIKIDPTTGDLVVSIFPTLENLPLYLANVEKLGKDLRVPVAALRLPKSSGYKPELLFYDDGGVLSDMTAMAVDPYNQVLIGAAVLQYGGFAVCKMGHSKTA</sequence>
<reference evidence="6 7" key="1">
    <citation type="journal article" date="2024" name="Commun. Biol.">
        <title>Comparative genomic analysis of thermophilic fungi reveals convergent evolutionary adaptations and gene losses.</title>
        <authorList>
            <person name="Steindorff A.S."/>
            <person name="Aguilar-Pontes M.V."/>
            <person name="Robinson A.J."/>
            <person name="Andreopoulos B."/>
            <person name="LaButti K."/>
            <person name="Kuo A."/>
            <person name="Mondo S."/>
            <person name="Riley R."/>
            <person name="Otillar R."/>
            <person name="Haridas S."/>
            <person name="Lipzen A."/>
            <person name="Grimwood J."/>
            <person name="Schmutz J."/>
            <person name="Clum A."/>
            <person name="Reid I.D."/>
            <person name="Moisan M.C."/>
            <person name="Butler G."/>
            <person name="Nguyen T.T.M."/>
            <person name="Dewar K."/>
            <person name="Conant G."/>
            <person name="Drula E."/>
            <person name="Henrissat B."/>
            <person name="Hansel C."/>
            <person name="Singer S."/>
            <person name="Hutchinson M.I."/>
            <person name="de Vries R.P."/>
            <person name="Natvig D.O."/>
            <person name="Powell A.J."/>
            <person name="Tsang A."/>
            <person name="Grigoriev I.V."/>
        </authorList>
    </citation>
    <scope>NUCLEOTIDE SEQUENCE [LARGE SCALE GENOMIC DNA]</scope>
    <source>
        <strain evidence="6 7">ATCC 24622</strain>
    </source>
</reference>
<organism evidence="6 7">
    <name type="scientific">Phialemonium thermophilum</name>
    <dbReference type="NCBI Taxonomy" id="223376"/>
    <lineage>
        <taxon>Eukaryota</taxon>
        <taxon>Fungi</taxon>
        <taxon>Dikarya</taxon>
        <taxon>Ascomycota</taxon>
        <taxon>Pezizomycotina</taxon>
        <taxon>Sordariomycetes</taxon>
        <taxon>Sordariomycetidae</taxon>
        <taxon>Cephalothecales</taxon>
        <taxon>Cephalothecaceae</taxon>
        <taxon>Phialemonium</taxon>
    </lineage>
</organism>
<evidence type="ECO:0000256" key="5">
    <source>
        <dbReference type="SAM" id="SignalP"/>
    </source>
</evidence>
<evidence type="ECO:0000313" key="7">
    <source>
        <dbReference type="Proteomes" id="UP001586593"/>
    </source>
</evidence>
<dbReference type="SUPFAM" id="SSF63829">
    <property type="entry name" value="Calcium-dependent phosphotriesterase"/>
    <property type="match status" value="1"/>
</dbReference>
<dbReference type="InterPro" id="IPR002640">
    <property type="entry name" value="Arylesterase"/>
</dbReference>
<keyword evidence="4" id="KW-0325">Glycoprotein</keyword>
<evidence type="ECO:0000256" key="2">
    <source>
        <dbReference type="ARBA" id="ARBA00022801"/>
    </source>
</evidence>
<keyword evidence="2" id="KW-0378">Hydrolase</keyword>